<protein>
    <recommendedName>
        <fullName evidence="4">B30.2/SPRY domain-containing protein</fullName>
    </recommendedName>
</protein>
<dbReference type="GO" id="GO:0008270">
    <property type="term" value="F:zinc ion binding"/>
    <property type="evidence" value="ECO:0007669"/>
    <property type="project" value="UniProtKB-KW"/>
</dbReference>
<dbReference type="InterPro" id="IPR001870">
    <property type="entry name" value="B30.2/SPRY"/>
</dbReference>
<dbReference type="Gene3D" id="2.60.120.920">
    <property type="match status" value="1"/>
</dbReference>
<keyword evidence="1" id="KW-0479">Metal-binding</keyword>
<dbReference type="OMA" id="VAYNDIC"/>
<dbReference type="InterPro" id="IPR051051">
    <property type="entry name" value="E3_ubiq-ligase_TRIM/RNF"/>
</dbReference>
<dbReference type="GO" id="GO:0005737">
    <property type="term" value="C:cytoplasm"/>
    <property type="evidence" value="ECO:0007669"/>
    <property type="project" value="UniProtKB-ARBA"/>
</dbReference>
<dbReference type="STRING" id="32507.ENSNBRP00000010686"/>
<dbReference type="InterPro" id="IPR006574">
    <property type="entry name" value="PRY"/>
</dbReference>
<keyword evidence="3" id="KW-0862">Zinc</keyword>
<evidence type="ECO:0000256" key="1">
    <source>
        <dbReference type="ARBA" id="ARBA00022723"/>
    </source>
</evidence>
<dbReference type="AlphaFoldDB" id="A0A3Q4GNX4"/>
<accession>A0A3Q4GNX4</accession>
<dbReference type="GeneTree" id="ENSGT01150000286922"/>
<dbReference type="Ensembl" id="ENSNBRT00000010981.1">
    <property type="protein sequence ID" value="ENSNBRP00000010686.1"/>
    <property type="gene ID" value="ENSNBRG00000008323.1"/>
</dbReference>
<dbReference type="PANTHER" id="PTHR25465">
    <property type="entry name" value="B-BOX DOMAIN CONTAINING"/>
    <property type="match status" value="1"/>
</dbReference>
<evidence type="ECO:0000313" key="6">
    <source>
        <dbReference type="Proteomes" id="UP000261580"/>
    </source>
</evidence>
<reference evidence="5" key="1">
    <citation type="submission" date="2025-08" db="UniProtKB">
        <authorList>
            <consortium name="Ensembl"/>
        </authorList>
    </citation>
    <scope>IDENTIFICATION</scope>
</reference>
<dbReference type="InterPro" id="IPR043136">
    <property type="entry name" value="B30.2/SPRY_sf"/>
</dbReference>
<dbReference type="InterPro" id="IPR003877">
    <property type="entry name" value="SPRY_dom"/>
</dbReference>
<proteinExistence type="predicted"/>
<evidence type="ECO:0000256" key="3">
    <source>
        <dbReference type="ARBA" id="ARBA00022833"/>
    </source>
</evidence>
<dbReference type="Proteomes" id="UP000261580">
    <property type="component" value="Unassembled WGS sequence"/>
</dbReference>
<dbReference type="Pfam" id="PF13765">
    <property type="entry name" value="PRY"/>
    <property type="match status" value="1"/>
</dbReference>
<dbReference type="InterPro" id="IPR003879">
    <property type="entry name" value="Butyrophylin_SPRY"/>
</dbReference>
<keyword evidence="6" id="KW-1185">Reference proteome</keyword>
<dbReference type="SMART" id="SM00589">
    <property type="entry name" value="PRY"/>
    <property type="match status" value="1"/>
</dbReference>
<dbReference type="PROSITE" id="PS50188">
    <property type="entry name" value="B302_SPRY"/>
    <property type="match status" value="1"/>
</dbReference>
<dbReference type="Pfam" id="PF00622">
    <property type="entry name" value="SPRY"/>
    <property type="match status" value="1"/>
</dbReference>
<feature type="domain" description="B30.2/SPRY" evidence="4">
    <location>
        <begin position="39"/>
        <end position="233"/>
    </location>
</feature>
<dbReference type="PANTHER" id="PTHR25465:SF5">
    <property type="entry name" value="E3 UBIQUITIN_ISG15 LIGASE TRIM25-RELATED"/>
    <property type="match status" value="1"/>
</dbReference>
<dbReference type="SUPFAM" id="SSF49899">
    <property type="entry name" value="Concanavalin A-like lectins/glucanases"/>
    <property type="match status" value="1"/>
</dbReference>
<dbReference type="CDD" id="cd16040">
    <property type="entry name" value="SPRY_PRY_SNTX"/>
    <property type="match status" value="1"/>
</dbReference>
<evidence type="ECO:0000256" key="2">
    <source>
        <dbReference type="ARBA" id="ARBA00022771"/>
    </source>
</evidence>
<dbReference type="Bgee" id="ENSNBRG00000008323">
    <property type="expression patterns" value="Expressed in mesonephros and 1 other cell type or tissue"/>
</dbReference>
<evidence type="ECO:0000313" key="5">
    <source>
        <dbReference type="Ensembl" id="ENSNBRP00000010686.1"/>
    </source>
</evidence>
<keyword evidence="2" id="KW-0863">Zinc-finger</keyword>
<dbReference type="SMART" id="SM00449">
    <property type="entry name" value="SPRY"/>
    <property type="match status" value="1"/>
</dbReference>
<sequence length="267" mass="29961">MNSGVLKSESDTPVSSLISPLHLIAILSEEPANTCQKMTQVDLKEPVTRHEFLKYACQITLDPKTANPYLSLSMSNRKATLTQVEHLVSIHPKRFLPWWQVMSSDGLTGCCYWEVKWSGKVLIAVAYNDICRTGNRTECGFGNNEKSWALECENGSYVFRHNSISTLISGPQSSRVGVYLDHIAGILSFYSVTETMNLLHRVQTRFTQPLYPGFWLSAFVGDTVELCKLKLSFLPLSKTVQFCVTCTAEEPHLRVMGIFKVVQLSCP</sequence>
<dbReference type="InterPro" id="IPR013320">
    <property type="entry name" value="ConA-like_dom_sf"/>
</dbReference>
<name>A0A3Q4GNX4_NEOBR</name>
<organism evidence="5 6">
    <name type="scientific">Neolamprologus brichardi</name>
    <name type="common">Fairy cichlid</name>
    <name type="synonym">Lamprologus brichardi</name>
    <dbReference type="NCBI Taxonomy" id="32507"/>
    <lineage>
        <taxon>Eukaryota</taxon>
        <taxon>Metazoa</taxon>
        <taxon>Chordata</taxon>
        <taxon>Craniata</taxon>
        <taxon>Vertebrata</taxon>
        <taxon>Euteleostomi</taxon>
        <taxon>Actinopterygii</taxon>
        <taxon>Neopterygii</taxon>
        <taxon>Teleostei</taxon>
        <taxon>Neoteleostei</taxon>
        <taxon>Acanthomorphata</taxon>
        <taxon>Ovalentaria</taxon>
        <taxon>Cichlomorphae</taxon>
        <taxon>Cichliformes</taxon>
        <taxon>Cichlidae</taxon>
        <taxon>African cichlids</taxon>
        <taxon>Pseudocrenilabrinae</taxon>
        <taxon>Lamprologini</taxon>
        <taxon>Neolamprologus</taxon>
    </lineage>
</organism>
<reference evidence="5" key="2">
    <citation type="submission" date="2025-09" db="UniProtKB">
        <authorList>
            <consortium name="Ensembl"/>
        </authorList>
    </citation>
    <scope>IDENTIFICATION</scope>
</reference>
<dbReference type="PRINTS" id="PR01407">
    <property type="entry name" value="BUTYPHLNCDUF"/>
</dbReference>
<evidence type="ECO:0000259" key="4">
    <source>
        <dbReference type="PROSITE" id="PS50188"/>
    </source>
</evidence>